<evidence type="ECO:0000313" key="2">
    <source>
        <dbReference type="EMBL" id="OEG16730.1"/>
    </source>
</evidence>
<accession>A0A1E5GWP5</accession>
<gene>
    <name evidence="2" type="ORF">BCR25_03785</name>
</gene>
<keyword evidence="3" id="KW-1185">Reference proteome</keyword>
<proteinExistence type="predicted"/>
<organism evidence="2 3">
    <name type="scientific">Enterococcus termitis</name>
    <dbReference type="NCBI Taxonomy" id="332950"/>
    <lineage>
        <taxon>Bacteria</taxon>
        <taxon>Bacillati</taxon>
        <taxon>Bacillota</taxon>
        <taxon>Bacilli</taxon>
        <taxon>Lactobacillales</taxon>
        <taxon>Enterococcaceae</taxon>
        <taxon>Enterococcus</taxon>
    </lineage>
</organism>
<keyword evidence="1" id="KW-0472">Membrane</keyword>
<evidence type="ECO:0008006" key="4">
    <source>
        <dbReference type="Google" id="ProtNLM"/>
    </source>
</evidence>
<dbReference type="PATRIC" id="fig|332950.4.peg.1543"/>
<feature type="transmembrane region" description="Helical" evidence="1">
    <location>
        <begin position="148"/>
        <end position="165"/>
    </location>
</feature>
<name>A0A1E5GWP5_9ENTE</name>
<protein>
    <recommendedName>
        <fullName evidence="4">Gram-positive cocci surface proteins LPxTG domain-containing protein</fullName>
    </recommendedName>
</protein>
<evidence type="ECO:0000256" key="1">
    <source>
        <dbReference type="SAM" id="Phobius"/>
    </source>
</evidence>
<dbReference type="EMBL" id="MIJY01000012">
    <property type="protein sequence ID" value="OEG16730.1"/>
    <property type="molecule type" value="Genomic_DNA"/>
</dbReference>
<dbReference type="AlphaFoldDB" id="A0A1E5GWP5"/>
<dbReference type="NCBIfam" id="TIGR01167">
    <property type="entry name" value="LPXTG_anchor"/>
    <property type="match status" value="1"/>
</dbReference>
<dbReference type="RefSeq" id="WP_069663127.1">
    <property type="nucleotide sequence ID" value="NZ_JBHUJJ010000001.1"/>
</dbReference>
<reference evidence="3" key="1">
    <citation type="submission" date="2016-09" db="EMBL/GenBank/DDBJ databases">
        <authorList>
            <person name="Gulvik C.A."/>
        </authorList>
    </citation>
    <scope>NUCLEOTIDE SEQUENCE [LARGE SCALE GENOMIC DNA]</scope>
    <source>
        <strain evidence="3">LMG 8895</strain>
    </source>
</reference>
<keyword evidence="1" id="KW-1133">Transmembrane helix</keyword>
<sequence length="171" mass="18161">MSIATLIKVEVTPVGSLNITPVIDATSVEGKVGDTGQLNVKPIEGIEGSKGAFAFTVKDPSIIEIDANGNWKALKAGTTEFTYTYTWSDETMKLLSEKYPGYEFYTQDNAQVLKVTITDNTTGSTVSGGTAKPVGKQLPATNETNSNGVLLAGFIVVLLAAVGFYRKTETV</sequence>
<dbReference type="Proteomes" id="UP000095094">
    <property type="component" value="Unassembled WGS sequence"/>
</dbReference>
<dbReference type="Gene3D" id="2.60.40.1080">
    <property type="match status" value="1"/>
</dbReference>
<evidence type="ECO:0000313" key="3">
    <source>
        <dbReference type="Proteomes" id="UP000095094"/>
    </source>
</evidence>
<comment type="caution">
    <text evidence="2">The sequence shown here is derived from an EMBL/GenBank/DDBJ whole genome shotgun (WGS) entry which is preliminary data.</text>
</comment>
<keyword evidence="1" id="KW-0812">Transmembrane</keyword>